<reference evidence="1 2" key="1">
    <citation type="journal article" date="2013" name="Syst. Appl. Microbiol.">
        <title>Phylogenetic position and virulence apparatus of the pear flower necrosis pathogen Erwinia piriflorinigrans CFBP 5888T as assessed by comparative genomics.</title>
        <authorList>
            <person name="Smits T.H."/>
            <person name="Rezzonico F."/>
            <person name="Lopez M.M."/>
            <person name="Blom J."/>
            <person name="Goesmann A."/>
            <person name="Frey J.E."/>
            <person name="Duffy B."/>
        </authorList>
    </citation>
    <scope>NUCLEOTIDE SEQUENCE [LARGE SCALE GENOMIC DNA]</scope>
    <source>
        <strain evidence="2">CFBP5888</strain>
    </source>
</reference>
<protein>
    <submittedName>
        <fullName evidence="1">Uncharacterized protein</fullName>
    </submittedName>
</protein>
<proteinExistence type="predicted"/>
<gene>
    <name evidence="1" type="ORF">EPIR_2085</name>
</gene>
<name>V5Z932_9GAMM</name>
<dbReference type="Proteomes" id="UP000018217">
    <property type="component" value="Unassembled WGS sequence"/>
</dbReference>
<comment type="caution">
    <text evidence="1">The sequence shown here is derived from an EMBL/GenBank/DDBJ whole genome shotgun (WGS) entry which is preliminary data.</text>
</comment>
<dbReference type="EMBL" id="CAHS01000015">
    <property type="protein sequence ID" value="CCG87450.1"/>
    <property type="molecule type" value="Genomic_DNA"/>
</dbReference>
<dbReference type="STRING" id="1161919.EPIR_2085"/>
<organism evidence="1 2">
    <name type="scientific">Erwinia piriflorinigrans CFBP 5888</name>
    <dbReference type="NCBI Taxonomy" id="1161919"/>
    <lineage>
        <taxon>Bacteria</taxon>
        <taxon>Pseudomonadati</taxon>
        <taxon>Pseudomonadota</taxon>
        <taxon>Gammaproteobacteria</taxon>
        <taxon>Enterobacterales</taxon>
        <taxon>Erwiniaceae</taxon>
        <taxon>Erwinia</taxon>
    </lineage>
</organism>
<evidence type="ECO:0000313" key="2">
    <source>
        <dbReference type="Proteomes" id="UP000018217"/>
    </source>
</evidence>
<accession>V5Z932</accession>
<sequence>MSAIAFWPHGWLGDAGGLCYDERNFQVINVTEIKRYGH</sequence>
<keyword evidence="2" id="KW-1185">Reference proteome</keyword>
<evidence type="ECO:0000313" key="1">
    <source>
        <dbReference type="EMBL" id="CCG87450.1"/>
    </source>
</evidence>
<dbReference type="AlphaFoldDB" id="V5Z932"/>